<organism evidence="11 12">
    <name type="scientific">Actinia tenebrosa</name>
    <name type="common">Australian red waratah sea anemone</name>
    <dbReference type="NCBI Taxonomy" id="6105"/>
    <lineage>
        <taxon>Eukaryota</taxon>
        <taxon>Metazoa</taxon>
        <taxon>Cnidaria</taxon>
        <taxon>Anthozoa</taxon>
        <taxon>Hexacorallia</taxon>
        <taxon>Actiniaria</taxon>
        <taxon>Actiniidae</taxon>
        <taxon>Actinia</taxon>
    </lineage>
</organism>
<dbReference type="GO" id="GO:0016020">
    <property type="term" value="C:membrane"/>
    <property type="evidence" value="ECO:0007669"/>
    <property type="project" value="UniProtKB-SubCell"/>
</dbReference>
<dbReference type="Gene3D" id="1.20.1540.10">
    <property type="entry name" value="Rhomboid-like"/>
    <property type="match status" value="1"/>
</dbReference>
<dbReference type="Proteomes" id="UP000515163">
    <property type="component" value="Unplaced"/>
</dbReference>
<dbReference type="InterPro" id="IPR050925">
    <property type="entry name" value="Rhomboid_protease_S54"/>
</dbReference>
<feature type="domain" description="Peptidase S54 rhomboid" evidence="10">
    <location>
        <begin position="168"/>
        <end position="308"/>
    </location>
</feature>
<name>A0A6P8H1H6_ACTTE</name>
<keyword evidence="11" id="KW-1185">Reference proteome</keyword>
<sequence length="338" mass="38384">MANVGVLFRQICESQRFGRFFFSRGNSLQCRSFRLIRNESWKTNDHNGVEELVVTSGRTRLIMRPLVFTVVASGGSFVGCAILQYERIRASYSNWSQNIKSLDFPKLFGFRQKLNRWWKTLPDGRKTATGIIFLNAVVFLLWKIPTPQVQSAMWRWFVSHPIIAPPLTLLTSCFSHIDFWHVAINMYVLWSFAPTIEALLGKEQFIAFYLSGGIIASFASQAFRILAKQPIRPSLGASGALFAVLSYVCISLPDTELALVFLPWFTFSAGKALMGVVALDVAGLLFRWQMFDHAAHLGGAVFGALYLKYGHHYLWDKRGWLIKKWHRLRGKSPTPPPS</sequence>
<dbReference type="FunCoup" id="A0A6P8H1H6">
    <property type="interactions" value="2412"/>
</dbReference>
<evidence type="ECO:0000259" key="10">
    <source>
        <dbReference type="Pfam" id="PF01694"/>
    </source>
</evidence>
<evidence type="ECO:0000256" key="3">
    <source>
        <dbReference type="ARBA" id="ARBA00009045"/>
    </source>
</evidence>
<comment type="similarity">
    <text evidence="3">Belongs to the peptidase S54 family.</text>
</comment>
<gene>
    <name evidence="12" type="primary">LOC116286810</name>
</gene>
<keyword evidence="6" id="KW-0378">Hydrolase</keyword>
<keyword evidence="7 9" id="KW-1133">Transmembrane helix</keyword>
<evidence type="ECO:0000256" key="1">
    <source>
        <dbReference type="ARBA" id="ARBA00000156"/>
    </source>
</evidence>
<feature type="transmembrane region" description="Helical" evidence="9">
    <location>
        <begin position="205"/>
        <end position="223"/>
    </location>
</feature>
<comment type="catalytic activity">
    <reaction evidence="1">
        <text>Cleaves type-1 transmembrane domains using a catalytic dyad composed of serine and histidine that are contributed by different transmembrane domains.</text>
        <dbReference type="EC" id="3.4.21.105"/>
    </reaction>
</comment>
<dbReference type="PANTHER" id="PTHR43731:SF14">
    <property type="entry name" value="PRESENILIN-ASSOCIATED RHOMBOID-LIKE PROTEIN, MITOCHONDRIAL"/>
    <property type="match status" value="1"/>
</dbReference>
<dbReference type="InterPro" id="IPR022764">
    <property type="entry name" value="Peptidase_S54_rhomboid_dom"/>
</dbReference>
<dbReference type="EC" id="3.4.21.105" evidence="4"/>
<dbReference type="GO" id="GO:0006465">
    <property type="term" value="P:signal peptide processing"/>
    <property type="evidence" value="ECO:0007669"/>
    <property type="project" value="TreeGrafter"/>
</dbReference>
<feature type="transmembrane region" description="Helical" evidence="9">
    <location>
        <begin position="235"/>
        <end position="253"/>
    </location>
</feature>
<dbReference type="Pfam" id="PF01694">
    <property type="entry name" value="Rhomboid"/>
    <property type="match status" value="1"/>
</dbReference>
<protein>
    <recommendedName>
        <fullName evidence="4">rhomboid protease</fullName>
        <ecNumber evidence="4">3.4.21.105</ecNumber>
    </recommendedName>
</protein>
<evidence type="ECO:0000256" key="5">
    <source>
        <dbReference type="ARBA" id="ARBA00022692"/>
    </source>
</evidence>
<evidence type="ECO:0000256" key="2">
    <source>
        <dbReference type="ARBA" id="ARBA00004141"/>
    </source>
</evidence>
<dbReference type="InParanoid" id="A0A6P8H1H6"/>
<dbReference type="FunFam" id="1.20.1540.10:FF:000012">
    <property type="entry name" value="Rhomboid family protein"/>
    <property type="match status" value="1"/>
</dbReference>
<feature type="transmembrane region" description="Helical" evidence="9">
    <location>
        <begin position="127"/>
        <end position="146"/>
    </location>
</feature>
<dbReference type="SUPFAM" id="SSF144091">
    <property type="entry name" value="Rhomboid-like"/>
    <property type="match status" value="1"/>
</dbReference>
<proteinExistence type="inferred from homology"/>
<dbReference type="GO" id="GO:0004252">
    <property type="term" value="F:serine-type endopeptidase activity"/>
    <property type="evidence" value="ECO:0007669"/>
    <property type="project" value="InterPro"/>
</dbReference>
<feature type="transmembrane region" description="Helical" evidence="9">
    <location>
        <begin position="167"/>
        <end position="193"/>
    </location>
</feature>
<dbReference type="PANTHER" id="PTHR43731">
    <property type="entry name" value="RHOMBOID PROTEASE"/>
    <property type="match status" value="1"/>
</dbReference>
<dbReference type="RefSeq" id="XP_031549256.1">
    <property type="nucleotide sequence ID" value="XM_031693396.1"/>
</dbReference>
<feature type="transmembrane region" description="Helical" evidence="9">
    <location>
        <begin position="265"/>
        <end position="286"/>
    </location>
</feature>
<evidence type="ECO:0000313" key="11">
    <source>
        <dbReference type="Proteomes" id="UP000515163"/>
    </source>
</evidence>
<keyword evidence="8 9" id="KW-0472">Membrane</keyword>
<keyword evidence="5 9" id="KW-0812">Transmembrane</keyword>
<dbReference type="GeneID" id="116286810"/>
<evidence type="ECO:0000256" key="9">
    <source>
        <dbReference type="SAM" id="Phobius"/>
    </source>
</evidence>
<dbReference type="OrthoDB" id="10260614at2759"/>
<evidence type="ECO:0000256" key="8">
    <source>
        <dbReference type="ARBA" id="ARBA00023136"/>
    </source>
</evidence>
<evidence type="ECO:0000313" key="12">
    <source>
        <dbReference type="RefSeq" id="XP_031549256.1"/>
    </source>
</evidence>
<reference evidence="12" key="1">
    <citation type="submission" date="2025-08" db="UniProtKB">
        <authorList>
            <consortium name="RefSeq"/>
        </authorList>
    </citation>
    <scope>IDENTIFICATION</scope>
    <source>
        <tissue evidence="12">Tentacle</tissue>
    </source>
</reference>
<dbReference type="AlphaFoldDB" id="A0A6P8H1H6"/>
<evidence type="ECO:0000256" key="7">
    <source>
        <dbReference type="ARBA" id="ARBA00022989"/>
    </source>
</evidence>
<accession>A0A6P8H1H6</accession>
<feature type="transmembrane region" description="Helical" evidence="9">
    <location>
        <begin position="66"/>
        <end position="85"/>
    </location>
</feature>
<comment type="subcellular location">
    <subcellularLocation>
        <location evidence="2">Membrane</location>
        <topology evidence="2">Multi-pass membrane protein</topology>
    </subcellularLocation>
</comment>
<evidence type="ECO:0000256" key="6">
    <source>
        <dbReference type="ARBA" id="ARBA00022801"/>
    </source>
</evidence>
<dbReference type="KEGG" id="aten:116286810"/>
<evidence type="ECO:0000256" key="4">
    <source>
        <dbReference type="ARBA" id="ARBA00013039"/>
    </source>
</evidence>
<dbReference type="InterPro" id="IPR035952">
    <property type="entry name" value="Rhomboid-like_sf"/>
</dbReference>